<evidence type="ECO:0000313" key="3">
    <source>
        <dbReference type="EMBL" id="SNS88319.1"/>
    </source>
</evidence>
<feature type="coiled-coil region" evidence="1">
    <location>
        <begin position="117"/>
        <end position="144"/>
    </location>
</feature>
<dbReference type="EMBL" id="FZOL01000017">
    <property type="protein sequence ID" value="SNS88319.1"/>
    <property type="molecule type" value="Genomic_DNA"/>
</dbReference>
<dbReference type="InterPro" id="IPR021104">
    <property type="entry name" value="KfrA_DNA-bd_N"/>
</dbReference>
<dbReference type="STRING" id="1215104.GCA_000730585_01908"/>
<sequence length="303" mass="34433">MPDTLRDEEIFAAADAVMASGRRVTPARVCHHLGRGALVHIGSLLDQWWPVVMKRLQTEALPASLYDALNTLWAHAMACAQQNAAETMRHERQVMEKAFAKQRRAFEQTLMTEQQEHRRLASANAHLQERLDELRVDEKAAKSALHGTEAQLQRALRLLAFERAGCRQARRRERHEYKLAMHTLWKELCPQSSSVMESTPDTSARPDSDGRTLWSDFTPLLAATQSTFERRLDELQGLLDSAQSRQSAESDKALHERCLGNLLVLQHLLDELQQQVGDHRTLVKELEARYLSMVLAANGWMKG</sequence>
<reference evidence="4" key="1">
    <citation type="submission" date="2017-06" db="EMBL/GenBank/DDBJ databases">
        <authorList>
            <person name="Varghese N."/>
            <person name="Submissions S."/>
        </authorList>
    </citation>
    <scope>NUCLEOTIDE SEQUENCE [LARGE SCALE GENOMIC DNA]</scope>
    <source>
        <strain evidence="4">DSM 22348</strain>
    </source>
</reference>
<dbReference type="AlphaFoldDB" id="A0A239I474"/>
<evidence type="ECO:0000259" key="2">
    <source>
        <dbReference type="Pfam" id="PF11740"/>
    </source>
</evidence>
<gene>
    <name evidence="3" type="ORF">SAMN05444352_117106</name>
</gene>
<feature type="domain" description="KfrA N-terminal DNA-binding" evidence="2">
    <location>
        <begin position="7"/>
        <end position="114"/>
    </location>
</feature>
<dbReference type="RefSeq" id="WP_042126850.1">
    <property type="nucleotide sequence ID" value="NZ_FZOL01000017.1"/>
</dbReference>
<keyword evidence="4" id="KW-1185">Reference proteome</keyword>
<accession>A0A239I474</accession>
<keyword evidence="1" id="KW-0175">Coiled coil</keyword>
<dbReference type="GO" id="GO:0003677">
    <property type="term" value="F:DNA binding"/>
    <property type="evidence" value="ECO:0007669"/>
    <property type="project" value="UniProtKB-KW"/>
</dbReference>
<evidence type="ECO:0000256" key="1">
    <source>
        <dbReference type="SAM" id="Coils"/>
    </source>
</evidence>
<protein>
    <submittedName>
        <fullName evidence="3">Replication region DNA-binding N-term</fullName>
    </submittedName>
</protein>
<proteinExistence type="predicted"/>
<name>A0A239I474_9PSED</name>
<organism evidence="3 4">
    <name type="scientific">Pseudomonas japonica</name>
    <dbReference type="NCBI Taxonomy" id="256466"/>
    <lineage>
        <taxon>Bacteria</taxon>
        <taxon>Pseudomonadati</taxon>
        <taxon>Pseudomonadota</taxon>
        <taxon>Gammaproteobacteria</taxon>
        <taxon>Pseudomonadales</taxon>
        <taxon>Pseudomonadaceae</taxon>
        <taxon>Pseudomonas</taxon>
    </lineage>
</organism>
<dbReference type="Pfam" id="PF11740">
    <property type="entry name" value="KfrA_N"/>
    <property type="match status" value="1"/>
</dbReference>
<evidence type="ECO:0000313" key="4">
    <source>
        <dbReference type="Proteomes" id="UP000198407"/>
    </source>
</evidence>
<keyword evidence="3" id="KW-0238">DNA-binding</keyword>
<dbReference type="Proteomes" id="UP000198407">
    <property type="component" value="Unassembled WGS sequence"/>
</dbReference>